<protein>
    <submittedName>
        <fullName evidence="9">Gluconate transporter</fullName>
    </submittedName>
</protein>
<feature type="transmembrane region" description="Helical" evidence="8">
    <location>
        <begin position="374"/>
        <end position="395"/>
    </location>
</feature>
<dbReference type="PIRSF" id="PIRSF002746">
    <property type="entry name" value="Gluconate_transporter"/>
    <property type="match status" value="1"/>
</dbReference>
<dbReference type="EMBL" id="SMYO01000001">
    <property type="protein sequence ID" value="TDK64681.1"/>
    <property type="molecule type" value="Genomic_DNA"/>
</dbReference>
<feature type="transmembrane region" description="Helical" evidence="8">
    <location>
        <begin position="294"/>
        <end position="315"/>
    </location>
</feature>
<dbReference type="PANTHER" id="PTHR30354">
    <property type="entry name" value="GNT FAMILY GLUCONATE TRANSPORTER"/>
    <property type="match status" value="1"/>
</dbReference>
<evidence type="ECO:0000256" key="4">
    <source>
        <dbReference type="ARBA" id="ARBA00022692"/>
    </source>
</evidence>
<organism evidence="9 10">
    <name type="scientific">Bacillus salipaludis</name>
    <dbReference type="NCBI Taxonomy" id="2547811"/>
    <lineage>
        <taxon>Bacteria</taxon>
        <taxon>Bacillati</taxon>
        <taxon>Bacillota</taxon>
        <taxon>Bacilli</taxon>
        <taxon>Bacillales</taxon>
        <taxon>Bacillaceae</taxon>
        <taxon>Bacillus</taxon>
    </lineage>
</organism>
<dbReference type="RefSeq" id="WP_133332316.1">
    <property type="nucleotide sequence ID" value="NZ_SMYO01000001.1"/>
</dbReference>
<feature type="transmembrane region" description="Helical" evidence="8">
    <location>
        <begin position="149"/>
        <end position="168"/>
    </location>
</feature>
<comment type="similarity">
    <text evidence="7">Belongs to the GntP permease family.</text>
</comment>
<gene>
    <name evidence="9" type="ORF">E2K98_00060</name>
</gene>
<evidence type="ECO:0000313" key="10">
    <source>
        <dbReference type="Proteomes" id="UP000295132"/>
    </source>
</evidence>
<dbReference type="AlphaFoldDB" id="A0A4R5VYJ4"/>
<feature type="transmembrane region" description="Helical" evidence="8">
    <location>
        <begin position="255"/>
        <end position="273"/>
    </location>
</feature>
<evidence type="ECO:0000256" key="3">
    <source>
        <dbReference type="ARBA" id="ARBA00022475"/>
    </source>
</evidence>
<keyword evidence="2" id="KW-0813">Transport</keyword>
<dbReference type="GO" id="GO:0015128">
    <property type="term" value="F:gluconate transmembrane transporter activity"/>
    <property type="evidence" value="ECO:0007669"/>
    <property type="project" value="InterPro"/>
</dbReference>
<feature type="transmembrane region" description="Helical" evidence="8">
    <location>
        <begin position="6"/>
        <end position="24"/>
    </location>
</feature>
<proteinExistence type="inferred from homology"/>
<evidence type="ECO:0000256" key="1">
    <source>
        <dbReference type="ARBA" id="ARBA00004651"/>
    </source>
</evidence>
<comment type="caution">
    <text evidence="9">The sequence shown here is derived from an EMBL/GenBank/DDBJ whole genome shotgun (WGS) entry which is preliminary data.</text>
</comment>
<comment type="subcellular location">
    <subcellularLocation>
        <location evidence="1">Cell membrane</location>
        <topology evidence="1">Multi-pass membrane protein</topology>
    </subcellularLocation>
</comment>
<evidence type="ECO:0000256" key="5">
    <source>
        <dbReference type="ARBA" id="ARBA00022989"/>
    </source>
</evidence>
<feature type="transmembrane region" description="Helical" evidence="8">
    <location>
        <begin position="450"/>
        <end position="474"/>
    </location>
</feature>
<dbReference type="InterPro" id="IPR003474">
    <property type="entry name" value="Glcn_transporter"/>
</dbReference>
<feature type="transmembrane region" description="Helical" evidence="8">
    <location>
        <begin position="60"/>
        <end position="83"/>
    </location>
</feature>
<keyword evidence="5 8" id="KW-1133">Transmembrane helix</keyword>
<keyword evidence="6 8" id="KW-0472">Membrane</keyword>
<feature type="transmembrane region" description="Helical" evidence="8">
    <location>
        <begin position="415"/>
        <end position="438"/>
    </location>
</feature>
<keyword evidence="4 8" id="KW-0812">Transmembrane</keyword>
<feature type="transmembrane region" description="Helical" evidence="8">
    <location>
        <begin position="335"/>
        <end position="353"/>
    </location>
</feature>
<evidence type="ECO:0000256" key="7">
    <source>
        <dbReference type="ARBA" id="ARBA00049663"/>
    </source>
</evidence>
<feature type="transmembrane region" description="Helical" evidence="8">
    <location>
        <begin position="31"/>
        <end position="48"/>
    </location>
</feature>
<sequence>MTGHDISLLIVAVCGILLLVFLIVSKLRFHPMLALLVVSIGVGFASGLDAETIVTSIEDGAGHTLGGVGLQVAIGAMIGKLLGDSGATDQIASVILKRSTKRTLPWLIGAAAFIIGIPMFFEVGLIMILPLVFSVAAQVEKQGNLKGSAFIYIGVPAIAALATMHGMVPPHPGPLVAIEGFKSNLGVTMIYGLICAIPSAILAGPVYGKFIAPRMTVRPDQLLLEQYTAASVGSEKTSVSNDASKFLAATVEHRPVSTVTAFVVILLPMVIMLSRTLAETVFKNSVMFNKITEFIGEPVIALLIGLIVGIILLGYGRGVDTKRLRDSFGASLKPIASILLIIAGGGAFAKVLVNSHVGDAIIHLSSGMKLSAIAIGWLIAALLSVTTGSATVGIVGATGLLAPLVGSDPSINKELLVVAIGAGSLFFNYANHAGFWLVKESFGMSMGETFKTITVIQSIIGLVGLVMALLLNLLPHF</sequence>
<name>A0A4R5VYJ4_9BACI</name>
<feature type="transmembrane region" description="Helical" evidence="8">
    <location>
        <begin position="104"/>
        <end position="129"/>
    </location>
</feature>
<dbReference type="NCBIfam" id="TIGR00791">
    <property type="entry name" value="gntP"/>
    <property type="match status" value="1"/>
</dbReference>
<keyword evidence="3" id="KW-1003">Cell membrane</keyword>
<dbReference type="GO" id="GO:0005886">
    <property type="term" value="C:plasma membrane"/>
    <property type="evidence" value="ECO:0007669"/>
    <property type="project" value="UniProtKB-SubCell"/>
</dbReference>
<dbReference type="Pfam" id="PF02447">
    <property type="entry name" value="GntP_permease"/>
    <property type="match status" value="1"/>
</dbReference>
<dbReference type="Proteomes" id="UP000295132">
    <property type="component" value="Unassembled WGS sequence"/>
</dbReference>
<evidence type="ECO:0000256" key="2">
    <source>
        <dbReference type="ARBA" id="ARBA00022448"/>
    </source>
</evidence>
<feature type="transmembrane region" description="Helical" evidence="8">
    <location>
        <begin position="189"/>
        <end position="208"/>
    </location>
</feature>
<dbReference type="PANTHER" id="PTHR30354:SF22">
    <property type="entry name" value="HIGH-AFFINITY GLUCONATE TRANSPORTER"/>
    <property type="match status" value="1"/>
</dbReference>
<accession>A0A4R5VYJ4</accession>
<reference evidence="9 10" key="1">
    <citation type="submission" date="2019-03" db="EMBL/GenBank/DDBJ databases">
        <title>Bacillus niacini sp. nov. a Nicotinate-Metabolizing Mesophile Isolated from Soil.</title>
        <authorList>
            <person name="Zhang G."/>
        </authorList>
    </citation>
    <scope>NUCLEOTIDE SEQUENCE [LARGE SCALE GENOMIC DNA]</scope>
    <source>
        <strain evidence="9 10">WN066</strain>
    </source>
</reference>
<evidence type="ECO:0000256" key="6">
    <source>
        <dbReference type="ARBA" id="ARBA00023136"/>
    </source>
</evidence>
<evidence type="ECO:0000256" key="8">
    <source>
        <dbReference type="SAM" id="Phobius"/>
    </source>
</evidence>
<evidence type="ECO:0000313" key="9">
    <source>
        <dbReference type="EMBL" id="TDK64681.1"/>
    </source>
</evidence>